<dbReference type="InterPro" id="IPR039076">
    <property type="entry name" value="DivIC"/>
</dbReference>
<dbReference type="InterPro" id="IPR007060">
    <property type="entry name" value="FtsL/DivIC"/>
</dbReference>
<dbReference type="STRING" id="417373.GCA_001570685_01034"/>
<reference evidence="1 2" key="1">
    <citation type="journal article" date="2015" name="Genome Announc.">
        <title>Expanding the biotechnology potential of lactobacilli through comparative genomics of 213 strains and associated genera.</title>
        <authorList>
            <person name="Sun Z."/>
            <person name="Harris H.M."/>
            <person name="McCann A."/>
            <person name="Guo C."/>
            <person name="Argimon S."/>
            <person name="Zhang W."/>
            <person name="Yang X."/>
            <person name="Jeffery I.B."/>
            <person name="Cooney J.C."/>
            <person name="Kagawa T.F."/>
            <person name="Liu W."/>
            <person name="Song Y."/>
            <person name="Salvetti E."/>
            <person name="Wrobel A."/>
            <person name="Rasinkangas P."/>
            <person name="Parkhill J."/>
            <person name="Rea M.C."/>
            <person name="O'Sullivan O."/>
            <person name="Ritari J."/>
            <person name="Douillard F.P."/>
            <person name="Paul Ross R."/>
            <person name="Yang R."/>
            <person name="Briner A.E."/>
            <person name="Felis G.E."/>
            <person name="de Vos W.M."/>
            <person name="Barrangou R."/>
            <person name="Klaenhammer T.R."/>
            <person name="Caufield P.W."/>
            <person name="Cui Y."/>
            <person name="Zhang H."/>
            <person name="O'Toole P.W."/>
        </authorList>
    </citation>
    <scope>NUCLEOTIDE SEQUENCE [LARGE SCALE GENOMIC DNA]</scope>
    <source>
        <strain evidence="1 2">DSM 18793</strain>
    </source>
</reference>
<comment type="caution">
    <text evidence="1">The sequence shown here is derived from an EMBL/GenBank/DDBJ whole genome shotgun (WGS) entry which is preliminary data.</text>
</comment>
<name>A0A0R1UN54_9LACO</name>
<dbReference type="GO" id="GO:0051301">
    <property type="term" value="P:cell division"/>
    <property type="evidence" value="ECO:0007669"/>
    <property type="project" value="InterPro"/>
</dbReference>
<dbReference type="Pfam" id="PF04977">
    <property type="entry name" value="DivIC"/>
    <property type="match status" value="1"/>
</dbReference>
<evidence type="ECO:0008006" key="3">
    <source>
        <dbReference type="Google" id="ProtNLM"/>
    </source>
</evidence>
<dbReference type="AlphaFoldDB" id="A0A0R1UN54"/>
<organism evidence="1 2">
    <name type="scientific">Limosilactobacillus equigenerosi DSM 18793 = JCM 14505</name>
    <dbReference type="NCBI Taxonomy" id="1423742"/>
    <lineage>
        <taxon>Bacteria</taxon>
        <taxon>Bacillati</taxon>
        <taxon>Bacillota</taxon>
        <taxon>Bacilli</taxon>
        <taxon>Lactobacillales</taxon>
        <taxon>Lactobacillaceae</taxon>
        <taxon>Limosilactobacillus</taxon>
    </lineage>
</organism>
<dbReference type="PANTHER" id="PTHR40027:SF1">
    <property type="entry name" value="CELL DIVISION PROTEIN DIVIC"/>
    <property type="match status" value="1"/>
</dbReference>
<dbReference type="Proteomes" id="UP000051084">
    <property type="component" value="Unassembled WGS sequence"/>
</dbReference>
<accession>A0A0R1UN54</accession>
<evidence type="ECO:0000313" key="2">
    <source>
        <dbReference type="Proteomes" id="UP000051084"/>
    </source>
</evidence>
<sequence length="108" mass="12868">MNNGYIEHVNRRRRFVRATHIRRFKWLLAIFGTLIVLTGVQLWQTKQQLKAVNQSLVTTKVSYQQAKKEQAALQQETKLLKQPKYLEQVVRQKYDYAKKGEVVYRFAN</sequence>
<keyword evidence="2" id="KW-1185">Reference proteome</keyword>
<proteinExistence type="predicted"/>
<gene>
    <name evidence="1" type="ORF">FC21_GL001367</name>
</gene>
<dbReference type="PATRIC" id="fig|1423742.4.peg.1416"/>
<dbReference type="EMBL" id="AZGC01000033">
    <property type="protein sequence ID" value="KRL94633.1"/>
    <property type="molecule type" value="Genomic_DNA"/>
</dbReference>
<protein>
    <recommendedName>
        <fullName evidence="3">Septum formation initiator</fullName>
    </recommendedName>
</protein>
<dbReference type="PANTHER" id="PTHR40027">
    <property type="entry name" value="CELL DIVISION PROTEIN DIVIC"/>
    <property type="match status" value="1"/>
</dbReference>
<evidence type="ECO:0000313" key="1">
    <source>
        <dbReference type="EMBL" id="KRL94633.1"/>
    </source>
</evidence>